<dbReference type="EMBL" id="JACHMF010000001">
    <property type="protein sequence ID" value="MBB4695576.1"/>
    <property type="molecule type" value="Genomic_DNA"/>
</dbReference>
<dbReference type="RefSeq" id="WP_184953897.1">
    <property type="nucleotide sequence ID" value="NZ_BOMC01000067.1"/>
</dbReference>
<protein>
    <submittedName>
        <fullName evidence="1">Trans-aconitate methyltransferase</fullName>
    </submittedName>
</protein>
<evidence type="ECO:0000313" key="2">
    <source>
        <dbReference type="Proteomes" id="UP000542742"/>
    </source>
</evidence>
<organism evidence="1 2">
    <name type="scientific">Paractinoplanes abujensis</name>
    <dbReference type="NCBI Taxonomy" id="882441"/>
    <lineage>
        <taxon>Bacteria</taxon>
        <taxon>Bacillati</taxon>
        <taxon>Actinomycetota</taxon>
        <taxon>Actinomycetes</taxon>
        <taxon>Micromonosporales</taxon>
        <taxon>Micromonosporaceae</taxon>
        <taxon>Paractinoplanes</taxon>
    </lineage>
</organism>
<dbReference type="GO" id="GO:0008168">
    <property type="term" value="F:methyltransferase activity"/>
    <property type="evidence" value="ECO:0007669"/>
    <property type="project" value="UniProtKB-KW"/>
</dbReference>
<evidence type="ECO:0000313" key="1">
    <source>
        <dbReference type="EMBL" id="MBB4695576.1"/>
    </source>
</evidence>
<keyword evidence="1" id="KW-0808">Transferase</keyword>
<dbReference type="AlphaFoldDB" id="A0A7W7G645"/>
<proteinExistence type="predicted"/>
<keyword evidence="2" id="KW-1185">Reference proteome</keyword>
<dbReference type="Proteomes" id="UP000542742">
    <property type="component" value="Unassembled WGS sequence"/>
</dbReference>
<dbReference type="Pfam" id="PF04672">
    <property type="entry name" value="Methyltransf_19"/>
    <property type="match status" value="1"/>
</dbReference>
<gene>
    <name evidence="1" type="ORF">BKA14_005724</name>
</gene>
<accession>A0A7W7G645</accession>
<keyword evidence="1" id="KW-0489">Methyltransferase</keyword>
<dbReference type="GO" id="GO:0032259">
    <property type="term" value="P:methylation"/>
    <property type="evidence" value="ECO:0007669"/>
    <property type="project" value="UniProtKB-KW"/>
</dbReference>
<comment type="caution">
    <text evidence="1">The sequence shown here is derived from an EMBL/GenBank/DDBJ whole genome shotgun (WGS) entry which is preliminary data.</text>
</comment>
<dbReference type="InterPro" id="IPR006764">
    <property type="entry name" value="SAM_dep_MeTrfase_SAV2177_type"/>
</dbReference>
<sequence length="263" mass="28672">MVDETRVHSARRYNYWLGGKDNFAVDRESGDLIAKNFPTIRITAVENRGFLRRAVTHLAAEAGVRQFLDIGTGLPTANNTHEVAQRIAPDARIVYVDNDPMVLVHARALLTSTPEGRTAYIEADLRDPGKILADPALREVLDLRQPVAVMLIAVLHFIEDTGEAARIVRTLLDALPSGSFVAISNGTADFADEQTRARFAALMARGQLDAFVRTADEVGVLVEGLEVLEPGIVPVSEWRADEEPGPRPTPAEVAVYGVVARKS</sequence>
<dbReference type="PIRSF" id="PIRSF017393">
    <property type="entry name" value="MTase_SAV2177"/>
    <property type="match status" value="1"/>
</dbReference>
<reference evidence="1 2" key="1">
    <citation type="submission" date="2020-08" db="EMBL/GenBank/DDBJ databases">
        <title>Sequencing the genomes of 1000 actinobacteria strains.</title>
        <authorList>
            <person name="Klenk H.-P."/>
        </authorList>
    </citation>
    <scope>NUCLEOTIDE SEQUENCE [LARGE SCALE GENOMIC DNA]</scope>
    <source>
        <strain evidence="1 2">DSM 45518</strain>
    </source>
</reference>
<dbReference type="Gene3D" id="3.40.50.150">
    <property type="entry name" value="Vaccinia Virus protein VP39"/>
    <property type="match status" value="1"/>
</dbReference>
<dbReference type="SUPFAM" id="SSF53335">
    <property type="entry name" value="S-adenosyl-L-methionine-dependent methyltransferases"/>
    <property type="match status" value="1"/>
</dbReference>
<dbReference type="InterPro" id="IPR029063">
    <property type="entry name" value="SAM-dependent_MTases_sf"/>
</dbReference>
<name>A0A7W7G645_9ACTN</name>